<keyword evidence="2" id="KW-0812">Transmembrane</keyword>
<dbReference type="Proteomes" id="UP001229346">
    <property type="component" value="Unassembled WGS sequence"/>
</dbReference>
<evidence type="ECO:0008006" key="5">
    <source>
        <dbReference type="Google" id="ProtNLM"/>
    </source>
</evidence>
<reference evidence="3 4" key="1">
    <citation type="submission" date="2023-07" db="EMBL/GenBank/DDBJ databases">
        <title>Sorghum-associated microbial communities from plants grown in Nebraska, USA.</title>
        <authorList>
            <person name="Schachtman D."/>
        </authorList>
    </citation>
    <scope>NUCLEOTIDE SEQUENCE [LARGE SCALE GENOMIC DNA]</scope>
    <source>
        <strain evidence="3 4">CC482</strain>
    </source>
</reference>
<dbReference type="Gene3D" id="3.40.190.10">
    <property type="entry name" value="Periplasmic binding protein-like II"/>
    <property type="match status" value="1"/>
</dbReference>
<dbReference type="EMBL" id="JAUSSU010000002">
    <property type="protein sequence ID" value="MDQ0111849.1"/>
    <property type="molecule type" value="Genomic_DNA"/>
</dbReference>
<evidence type="ECO:0000313" key="3">
    <source>
        <dbReference type="EMBL" id="MDQ0111849.1"/>
    </source>
</evidence>
<organism evidence="3 4">
    <name type="scientific">Paenibacillus harenae</name>
    <dbReference type="NCBI Taxonomy" id="306543"/>
    <lineage>
        <taxon>Bacteria</taxon>
        <taxon>Bacillati</taxon>
        <taxon>Bacillota</taxon>
        <taxon>Bacilli</taxon>
        <taxon>Bacillales</taxon>
        <taxon>Paenibacillaceae</taxon>
        <taxon>Paenibacillus</taxon>
    </lineage>
</organism>
<evidence type="ECO:0000256" key="2">
    <source>
        <dbReference type="SAM" id="Phobius"/>
    </source>
</evidence>
<keyword evidence="4" id="KW-1185">Reference proteome</keyword>
<feature type="transmembrane region" description="Helical" evidence="2">
    <location>
        <begin position="112"/>
        <end position="134"/>
    </location>
</feature>
<protein>
    <recommendedName>
        <fullName evidence="5">J domain-containing protein</fullName>
    </recommendedName>
</protein>
<keyword evidence="2" id="KW-1133">Transmembrane helix</keyword>
<feature type="compositionally biased region" description="Basic and acidic residues" evidence="1">
    <location>
        <begin position="32"/>
        <end position="46"/>
    </location>
</feature>
<sequence>MSNFTNWGDEVDDLKQAYERLGLPELAPREDVEKRYTTLMRRERSRAQQQQDSGKESSGNDEFALITGAYRFILEYEDRKTTEAFNEQEYGKYKGMADKAQKMDHFWRYYKFHTLGAVVAVALIIYGIISFVNYREEQAYLASLPPVDLEVSFMGNYYLNESAEKEEPLEKALLAAFPEWKRFKTMMTPVPEDEANQYAYMQKAVLMLATENPDIYVMDKNIFQWVGVQGVLKPLDDAAEGELKPLLKDGLALKLKTEEDTTERIYGIDLSESALVTDLPLYKQDMVVGIRANAKNPDKALQFIKKYLETVK</sequence>
<evidence type="ECO:0000313" key="4">
    <source>
        <dbReference type="Proteomes" id="UP001229346"/>
    </source>
</evidence>
<accession>A0ABT9U0M2</accession>
<feature type="region of interest" description="Disordered" evidence="1">
    <location>
        <begin position="32"/>
        <end position="60"/>
    </location>
</feature>
<comment type="caution">
    <text evidence="3">The sequence shown here is derived from an EMBL/GenBank/DDBJ whole genome shotgun (WGS) entry which is preliminary data.</text>
</comment>
<gene>
    <name evidence="3" type="ORF">J2T15_001282</name>
</gene>
<proteinExistence type="predicted"/>
<evidence type="ECO:0000256" key="1">
    <source>
        <dbReference type="SAM" id="MobiDB-lite"/>
    </source>
</evidence>
<name>A0ABT9U0M2_PAEHA</name>
<dbReference type="RefSeq" id="WP_307202121.1">
    <property type="nucleotide sequence ID" value="NZ_JAUSSU010000002.1"/>
</dbReference>
<keyword evidence="2" id="KW-0472">Membrane</keyword>